<protein>
    <submittedName>
        <fullName evidence="2">Uncharacterized protein</fullName>
    </submittedName>
</protein>
<proteinExistence type="predicted"/>
<keyword evidence="3" id="KW-1185">Reference proteome</keyword>
<accession>A0A182FAK8</accession>
<dbReference type="VEuPathDB" id="VectorBase:AALB003537"/>
<name>A0A182FAK8_ANOAL</name>
<sequence length="79" mass="8031">MTKLHQQAAGGPQATSCGQQAGGFGGRTGPTVEEHSAAGLTVIACPPVPRFSAKDRCSLLPEVEILAVKNANNICISNG</sequence>
<dbReference type="STRING" id="7167.A0A182FAK8"/>
<dbReference type="Proteomes" id="UP000069272">
    <property type="component" value="Chromosome 2R"/>
</dbReference>
<reference evidence="2 3" key="1">
    <citation type="journal article" date="2017" name="G3 (Bethesda)">
        <title>The Physical Genome Mapping of Anopheles albimanus Corrected Scaffold Misassemblies and Identified Interarm Rearrangements in Genus Anopheles.</title>
        <authorList>
            <person name="Artemov G.N."/>
            <person name="Peery A.N."/>
            <person name="Jiang X."/>
            <person name="Tu Z."/>
            <person name="Stegniy V.N."/>
            <person name="Sharakhova M.V."/>
            <person name="Sharakhov I.V."/>
        </authorList>
    </citation>
    <scope>NUCLEOTIDE SEQUENCE [LARGE SCALE GENOMIC DNA]</scope>
    <source>
        <strain evidence="2 3">ALBI9_A</strain>
    </source>
</reference>
<evidence type="ECO:0000313" key="2">
    <source>
        <dbReference type="EnsemblMetazoa" id="AALB003537-PA"/>
    </source>
</evidence>
<organism evidence="2 3">
    <name type="scientific">Anopheles albimanus</name>
    <name type="common">New world malaria mosquito</name>
    <dbReference type="NCBI Taxonomy" id="7167"/>
    <lineage>
        <taxon>Eukaryota</taxon>
        <taxon>Metazoa</taxon>
        <taxon>Ecdysozoa</taxon>
        <taxon>Arthropoda</taxon>
        <taxon>Hexapoda</taxon>
        <taxon>Insecta</taxon>
        <taxon>Pterygota</taxon>
        <taxon>Neoptera</taxon>
        <taxon>Endopterygota</taxon>
        <taxon>Diptera</taxon>
        <taxon>Nematocera</taxon>
        <taxon>Culicoidea</taxon>
        <taxon>Culicidae</taxon>
        <taxon>Anophelinae</taxon>
        <taxon>Anopheles</taxon>
    </lineage>
</organism>
<evidence type="ECO:0000313" key="3">
    <source>
        <dbReference type="Proteomes" id="UP000069272"/>
    </source>
</evidence>
<feature type="region of interest" description="Disordered" evidence="1">
    <location>
        <begin position="1"/>
        <end position="32"/>
    </location>
</feature>
<dbReference type="AlphaFoldDB" id="A0A182FAK8"/>
<evidence type="ECO:0000256" key="1">
    <source>
        <dbReference type="SAM" id="MobiDB-lite"/>
    </source>
</evidence>
<reference evidence="2" key="2">
    <citation type="submission" date="2022-08" db="UniProtKB">
        <authorList>
            <consortium name="EnsemblMetazoa"/>
        </authorList>
    </citation>
    <scope>IDENTIFICATION</scope>
    <source>
        <strain evidence="2">STECLA/ALBI9_A</strain>
    </source>
</reference>
<dbReference type="EnsemblMetazoa" id="AALB003537-RA">
    <property type="protein sequence ID" value="AALB003537-PA"/>
    <property type="gene ID" value="AALB003537"/>
</dbReference>